<dbReference type="SUPFAM" id="SSF53927">
    <property type="entry name" value="Cytidine deaminase-like"/>
    <property type="match status" value="1"/>
</dbReference>
<accession>A0ABU3BPQ8</accession>
<dbReference type="InterPro" id="IPR002734">
    <property type="entry name" value="RibDG_C"/>
</dbReference>
<dbReference type="SUPFAM" id="SSF53597">
    <property type="entry name" value="Dihydrofolate reductase-like"/>
    <property type="match status" value="1"/>
</dbReference>
<dbReference type="InterPro" id="IPR002125">
    <property type="entry name" value="CMP_dCMP_dom"/>
</dbReference>
<dbReference type="InterPro" id="IPR024072">
    <property type="entry name" value="DHFR-like_dom_sf"/>
</dbReference>
<gene>
    <name evidence="14" type="primary">ribD</name>
    <name evidence="14" type="ORF">RM540_05840</name>
</gene>
<reference evidence="14 15" key="1">
    <citation type="submission" date="2023-09" db="EMBL/GenBank/DDBJ databases">
        <authorList>
            <person name="Rey-Velasco X."/>
        </authorList>
    </citation>
    <scope>NUCLEOTIDE SEQUENCE [LARGE SCALE GENOMIC DNA]</scope>
    <source>
        <strain evidence="14 15">F394</strain>
    </source>
</reference>
<evidence type="ECO:0000256" key="12">
    <source>
        <dbReference type="PIRNR" id="PIRNR006769"/>
    </source>
</evidence>
<evidence type="ECO:0000256" key="4">
    <source>
        <dbReference type="ARBA" id="ARBA00005259"/>
    </source>
</evidence>
<comment type="similarity">
    <text evidence="5 12">In the C-terminal section; belongs to the HTP reductase family.</text>
</comment>
<proteinExistence type="inferred from homology"/>
<evidence type="ECO:0000256" key="5">
    <source>
        <dbReference type="ARBA" id="ARBA00007417"/>
    </source>
</evidence>
<comment type="pathway">
    <text evidence="2 12">Cofactor biosynthesis; riboflavin biosynthesis; 5-amino-6-(D-ribitylamino)uracil from GTP: step 2/4.</text>
</comment>
<dbReference type="InterPro" id="IPR050765">
    <property type="entry name" value="Riboflavin_Biosynth_HTPR"/>
</dbReference>
<name>A0ABU3BPQ8_9BACT</name>
<dbReference type="PROSITE" id="PS00903">
    <property type="entry name" value="CYT_DCMP_DEAMINASES_1"/>
    <property type="match status" value="1"/>
</dbReference>
<evidence type="ECO:0000313" key="14">
    <source>
        <dbReference type="EMBL" id="MDT0631267.1"/>
    </source>
</evidence>
<evidence type="ECO:0000313" key="15">
    <source>
        <dbReference type="Proteomes" id="UP001267426"/>
    </source>
</evidence>
<dbReference type="InterPro" id="IPR016192">
    <property type="entry name" value="APOBEC/CMP_deaminase_Zn-bd"/>
</dbReference>
<comment type="catalytic activity">
    <reaction evidence="12">
        <text>2,5-diamino-6-hydroxy-4-(5-phosphoribosylamino)-pyrimidine + H2O + H(+) = 5-amino-6-(5-phospho-D-ribosylamino)uracil + NH4(+)</text>
        <dbReference type="Rhea" id="RHEA:21868"/>
        <dbReference type="ChEBI" id="CHEBI:15377"/>
        <dbReference type="ChEBI" id="CHEBI:15378"/>
        <dbReference type="ChEBI" id="CHEBI:28938"/>
        <dbReference type="ChEBI" id="CHEBI:58453"/>
        <dbReference type="ChEBI" id="CHEBI:58614"/>
        <dbReference type="EC" id="3.5.4.26"/>
    </reaction>
</comment>
<dbReference type="InterPro" id="IPR004794">
    <property type="entry name" value="Eubact_RibD"/>
</dbReference>
<comment type="catalytic activity">
    <reaction evidence="12">
        <text>5-amino-6-(5-phospho-D-ribitylamino)uracil + NADP(+) = 5-amino-6-(5-phospho-D-ribosylamino)uracil + NADPH + H(+)</text>
        <dbReference type="Rhea" id="RHEA:17845"/>
        <dbReference type="ChEBI" id="CHEBI:15378"/>
        <dbReference type="ChEBI" id="CHEBI:57783"/>
        <dbReference type="ChEBI" id="CHEBI:58349"/>
        <dbReference type="ChEBI" id="CHEBI:58421"/>
        <dbReference type="ChEBI" id="CHEBI:58453"/>
        <dbReference type="EC" id="1.1.1.193"/>
    </reaction>
</comment>
<evidence type="ECO:0000256" key="1">
    <source>
        <dbReference type="ARBA" id="ARBA00002151"/>
    </source>
</evidence>
<evidence type="ECO:0000256" key="9">
    <source>
        <dbReference type="ARBA" id="ARBA00022857"/>
    </source>
</evidence>
<evidence type="ECO:0000256" key="11">
    <source>
        <dbReference type="ARBA" id="ARBA00023268"/>
    </source>
</evidence>
<dbReference type="PROSITE" id="PS51747">
    <property type="entry name" value="CYT_DCMP_DEAMINASES_2"/>
    <property type="match status" value="1"/>
</dbReference>
<comment type="cofactor">
    <cofactor evidence="12">
        <name>Zn(2+)</name>
        <dbReference type="ChEBI" id="CHEBI:29105"/>
    </cofactor>
    <text evidence="12">Binds 1 zinc ion.</text>
</comment>
<protein>
    <recommendedName>
        <fullName evidence="12">Riboflavin biosynthesis protein RibD</fullName>
    </recommendedName>
    <domain>
        <recommendedName>
            <fullName evidence="12">Diaminohydroxyphosphoribosylaminopyrimidine deaminase</fullName>
            <shortName evidence="12">DRAP deaminase</shortName>
            <ecNumber evidence="12">3.5.4.26</ecNumber>
        </recommendedName>
        <alternativeName>
            <fullName evidence="12">Riboflavin-specific deaminase</fullName>
        </alternativeName>
    </domain>
    <domain>
        <recommendedName>
            <fullName evidence="12">5-amino-6-(5-phosphoribosylamino)uracil reductase</fullName>
            <ecNumber evidence="12">1.1.1.193</ecNumber>
        </recommendedName>
        <alternativeName>
            <fullName evidence="12">HTP reductase</fullName>
        </alternativeName>
    </domain>
</protein>
<comment type="function">
    <text evidence="1 12">Converts 2,5-diamino-6-(ribosylamino)-4(3h)-pyrimidinone 5'-phosphate into 5-amino-6-(ribosylamino)-2,4(1h,3h)-pyrimidinedione 5'-phosphate.</text>
</comment>
<feature type="domain" description="CMP/dCMP-type deaminase" evidence="13">
    <location>
        <begin position="3"/>
        <end position="131"/>
    </location>
</feature>
<keyword evidence="10 12" id="KW-0560">Oxidoreductase</keyword>
<evidence type="ECO:0000256" key="2">
    <source>
        <dbReference type="ARBA" id="ARBA00004882"/>
    </source>
</evidence>
<evidence type="ECO:0000256" key="8">
    <source>
        <dbReference type="ARBA" id="ARBA00022833"/>
    </source>
</evidence>
<keyword evidence="8 12" id="KW-0862">Zinc</keyword>
<dbReference type="Proteomes" id="UP001267426">
    <property type="component" value="Unassembled WGS sequence"/>
</dbReference>
<dbReference type="InterPro" id="IPR016193">
    <property type="entry name" value="Cytidine_deaminase-like"/>
</dbReference>
<dbReference type="GO" id="GO:0008703">
    <property type="term" value="F:5-amino-6-(5-phosphoribosylamino)uracil reductase activity"/>
    <property type="evidence" value="ECO:0007669"/>
    <property type="project" value="UniProtKB-EC"/>
</dbReference>
<keyword evidence="11" id="KW-0511">Multifunctional enzyme</keyword>
<organism evidence="14 15">
    <name type="scientific">Rubrivirga litoralis</name>
    <dbReference type="NCBI Taxonomy" id="3075598"/>
    <lineage>
        <taxon>Bacteria</taxon>
        <taxon>Pseudomonadati</taxon>
        <taxon>Rhodothermota</taxon>
        <taxon>Rhodothermia</taxon>
        <taxon>Rhodothermales</taxon>
        <taxon>Rubricoccaceae</taxon>
        <taxon>Rubrivirga</taxon>
    </lineage>
</organism>
<dbReference type="Pfam" id="PF00383">
    <property type="entry name" value="dCMP_cyt_deam_1"/>
    <property type="match status" value="1"/>
</dbReference>
<keyword evidence="7 12" id="KW-0479">Metal-binding</keyword>
<dbReference type="RefSeq" id="WP_311662610.1">
    <property type="nucleotide sequence ID" value="NZ_JAVRHT010000010.1"/>
</dbReference>
<dbReference type="Pfam" id="PF01872">
    <property type="entry name" value="RibD_C"/>
    <property type="match status" value="1"/>
</dbReference>
<evidence type="ECO:0000256" key="10">
    <source>
        <dbReference type="ARBA" id="ARBA00023002"/>
    </source>
</evidence>
<evidence type="ECO:0000256" key="3">
    <source>
        <dbReference type="ARBA" id="ARBA00004910"/>
    </source>
</evidence>
<dbReference type="EC" id="3.5.4.26" evidence="12"/>
<comment type="caution">
    <text evidence="14">The sequence shown here is derived from an EMBL/GenBank/DDBJ whole genome shotgun (WGS) entry which is preliminary data.</text>
</comment>
<dbReference type="NCBIfam" id="TIGR00326">
    <property type="entry name" value="eubact_ribD"/>
    <property type="match status" value="1"/>
</dbReference>
<evidence type="ECO:0000256" key="7">
    <source>
        <dbReference type="ARBA" id="ARBA00022723"/>
    </source>
</evidence>
<dbReference type="EC" id="1.1.1.193" evidence="12"/>
<dbReference type="CDD" id="cd01284">
    <property type="entry name" value="Riboflavin_deaminase-reductase"/>
    <property type="match status" value="1"/>
</dbReference>
<dbReference type="EMBL" id="JAVRHT010000010">
    <property type="protein sequence ID" value="MDT0631267.1"/>
    <property type="molecule type" value="Genomic_DNA"/>
</dbReference>
<dbReference type="PANTHER" id="PTHR38011">
    <property type="entry name" value="DIHYDROFOLATE REDUCTASE FAMILY PROTEIN (AFU_ORTHOLOGUE AFUA_8G06820)"/>
    <property type="match status" value="1"/>
</dbReference>
<evidence type="ECO:0000259" key="13">
    <source>
        <dbReference type="PROSITE" id="PS51747"/>
    </source>
</evidence>
<dbReference type="GO" id="GO:0008835">
    <property type="term" value="F:diaminohydroxyphosphoribosylaminopyrimidine deaminase activity"/>
    <property type="evidence" value="ECO:0007669"/>
    <property type="project" value="UniProtKB-EC"/>
</dbReference>
<keyword evidence="6 12" id="KW-0686">Riboflavin biosynthesis</keyword>
<keyword evidence="12 14" id="KW-0378">Hydrolase</keyword>
<comment type="similarity">
    <text evidence="4 12">In the N-terminal section; belongs to the cytidine and deoxycytidylate deaminase family.</text>
</comment>
<evidence type="ECO:0000256" key="6">
    <source>
        <dbReference type="ARBA" id="ARBA00022619"/>
    </source>
</evidence>
<dbReference type="Gene3D" id="3.40.430.10">
    <property type="entry name" value="Dihydrofolate Reductase, subunit A"/>
    <property type="match status" value="1"/>
</dbReference>
<sequence>MTTDDDRWMDRALALAARGAGAVSPNPLVGAVVVSPGGAVWGEGWHGAWGGPHAEVWAVRDAERNGYGDRLTEATLYVTLEPCSHTGKTPPCTSLVLDRGFRRVVVAHEDPFPAVVGRGVRRLRAAGVDVAVGVRERAARRLNEAFLTHVRTGRPLVTLKTAATLDGQVAAASGDSRWVTGRPARALVHRMRADADAVLVGAGTAHADDPALTVRAAPLGPGQRQPLRVVLDRAGALPPGLALFTDGAAPTVALVSDGAAPPYADALRRAGGAVLRVPERGGHLDLGAALDALGGGADLPNGVRPVQSLLVEAGPGLATALLAADLADRVCWFVAPKLLGAGTPALGSLGAGRMADALAFEDAVWETVGDDVLLRGYRRAV</sequence>
<dbReference type="Gene3D" id="3.40.140.10">
    <property type="entry name" value="Cytidine Deaminase, domain 2"/>
    <property type="match status" value="1"/>
</dbReference>
<keyword evidence="15" id="KW-1185">Reference proteome</keyword>
<dbReference type="PANTHER" id="PTHR38011:SF7">
    <property type="entry name" value="2,5-DIAMINO-6-RIBOSYLAMINO-4(3H)-PYRIMIDINONE 5'-PHOSPHATE REDUCTASE"/>
    <property type="match status" value="1"/>
</dbReference>
<comment type="pathway">
    <text evidence="3 12">Cofactor biosynthesis; riboflavin biosynthesis; 5-amino-6-(D-ribitylamino)uracil from GTP: step 3/4.</text>
</comment>
<keyword evidence="9 12" id="KW-0521">NADP</keyword>
<dbReference type="PIRSF" id="PIRSF006769">
    <property type="entry name" value="RibD"/>
    <property type="match status" value="1"/>
</dbReference>